<dbReference type="EMBL" id="NMUQ01000001">
    <property type="protein sequence ID" value="OXM16392.1"/>
    <property type="molecule type" value="Genomic_DNA"/>
</dbReference>
<dbReference type="Proteomes" id="UP000215145">
    <property type="component" value="Unassembled WGS sequence"/>
</dbReference>
<keyword evidence="2" id="KW-1133">Transmembrane helix</keyword>
<dbReference type="PROSITE" id="PS51782">
    <property type="entry name" value="LYSM"/>
    <property type="match status" value="2"/>
</dbReference>
<dbReference type="CDD" id="cd00118">
    <property type="entry name" value="LysM"/>
    <property type="match status" value="1"/>
</dbReference>
<gene>
    <name evidence="4" type="ORF">CGZ75_06875</name>
</gene>
<dbReference type="SMART" id="SM00257">
    <property type="entry name" value="LysM"/>
    <property type="match status" value="2"/>
</dbReference>
<evidence type="ECO:0000313" key="5">
    <source>
        <dbReference type="Proteomes" id="UP000215145"/>
    </source>
</evidence>
<dbReference type="OrthoDB" id="2583609at2"/>
<dbReference type="PANTHER" id="PTHR33734:SF22">
    <property type="entry name" value="MEMBRANE-BOUND LYTIC MUREIN TRANSGLYCOSYLASE D"/>
    <property type="match status" value="1"/>
</dbReference>
<accession>A0A229P2D2</accession>
<keyword evidence="5" id="KW-1185">Reference proteome</keyword>
<feature type="domain" description="LysM" evidence="3">
    <location>
        <begin position="222"/>
        <end position="269"/>
    </location>
</feature>
<dbReference type="Pfam" id="PF01476">
    <property type="entry name" value="LysM"/>
    <property type="match status" value="2"/>
</dbReference>
<evidence type="ECO:0000313" key="4">
    <source>
        <dbReference type="EMBL" id="OXM16392.1"/>
    </source>
</evidence>
<dbReference type="PANTHER" id="PTHR33734">
    <property type="entry name" value="LYSM DOMAIN-CONTAINING GPI-ANCHORED PROTEIN 2"/>
    <property type="match status" value="1"/>
</dbReference>
<evidence type="ECO:0000256" key="1">
    <source>
        <dbReference type="SAM" id="MobiDB-lite"/>
    </source>
</evidence>
<comment type="caution">
    <text evidence="4">The sequence shown here is derived from an EMBL/GenBank/DDBJ whole genome shotgun (WGS) entry which is preliminary data.</text>
</comment>
<dbReference type="InterPro" id="IPR036779">
    <property type="entry name" value="LysM_dom_sf"/>
</dbReference>
<keyword evidence="2" id="KW-0812">Transmembrane</keyword>
<proteinExistence type="predicted"/>
<reference evidence="4 5" key="1">
    <citation type="submission" date="2017-07" db="EMBL/GenBank/DDBJ databases">
        <title>Paenibacillus herberti R33 genome sequencing and assembly.</title>
        <authorList>
            <person name="Su W."/>
        </authorList>
    </citation>
    <scope>NUCLEOTIDE SEQUENCE [LARGE SCALE GENOMIC DNA]</scope>
    <source>
        <strain evidence="4 5">R33</strain>
    </source>
</reference>
<name>A0A229P2D2_9BACL</name>
<dbReference type="Gene3D" id="3.10.350.10">
    <property type="entry name" value="LysM domain"/>
    <property type="match status" value="2"/>
</dbReference>
<evidence type="ECO:0000259" key="3">
    <source>
        <dbReference type="PROSITE" id="PS51782"/>
    </source>
</evidence>
<dbReference type="InterPro" id="IPR018392">
    <property type="entry name" value="LysM"/>
</dbReference>
<feature type="compositionally biased region" description="Low complexity" evidence="1">
    <location>
        <begin position="75"/>
        <end position="88"/>
    </location>
</feature>
<organism evidence="4 5">
    <name type="scientific">Paenibacillus herberti</name>
    <dbReference type="NCBI Taxonomy" id="1619309"/>
    <lineage>
        <taxon>Bacteria</taxon>
        <taxon>Bacillati</taxon>
        <taxon>Bacillota</taxon>
        <taxon>Bacilli</taxon>
        <taxon>Bacillales</taxon>
        <taxon>Paenibacillaceae</taxon>
        <taxon>Paenibacillus</taxon>
    </lineage>
</organism>
<feature type="transmembrane region" description="Helical" evidence="2">
    <location>
        <begin position="21"/>
        <end position="48"/>
    </location>
</feature>
<sequence>MPSDMHETGFRSRSERKKKENTTVINGVLAAAGLAVVLFALFFVMYPFDKDNQELASSLPSASPSPVPTGTELQAVSELPLPSSSPSVDPAPSPEPDEGAYEEPNPSPTATPNKAPAQPTEKPEPTEVPAKPSAKSTASRSGGTYIVKEGDTLTSISVAQYGSKDYVSLIAEKNGIVFVNDMKPGDKLTLPPRSSKPSSEGKKSLSTNGTKEIDYSKVKLPATYLVLPGDTFYRISIRFYGTGKHAGHIAKKNGLDADAGLKAGVSITIPAKPAK</sequence>
<protein>
    <recommendedName>
        <fullName evidence="3">LysM domain-containing protein</fullName>
    </recommendedName>
</protein>
<keyword evidence="2" id="KW-0472">Membrane</keyword>
<dbReference type="AlphaFoldDB" id="A0A229P2D2"/>
<feature type="domain" description="LysM" evidence="3">
    <location>
        <begin position="143"/>
        <end position="190"/>
    </location>
</feature>
<feature type="compositionally biased region" description="Low complexity" evidence="1">
    <location>
        <begin position="55"/>
        <end position="64"/>
    </location>
</feature>
<evidence type="ECO:0000256" key="2">
    <source>
        <dbReference type="SAM" id="Phobius"/>
    </source>
</evidence>
<dbReference type="RefSeq" id="WP_089523477.1">
    <property type="nucleotide sequence ID" value="NZ_NMUQ01000001.1"/>
</dbReference>
<feature type="region of interest" description="Disordered" evidence="1">
    <location>
        <begin position="55"/>
        <end position="143"/>
    </location>
</feature>
<feature type="region of interest" description="Disordered" evidence="1">
    <location>
        <begin position="183"/>
        <end position="208"/>
    </location>
</feature>